<dbReference type="GO" id="GO:0005886">
    <property type="term" value="C:plasma membrane"/>
    <property type="evidence" value="ECO:0007669"/>
    <property type="project" value="UniProtKB-SubCell"/>
</dbReference>
<proteinExistence type="predicted"/>
<dbReference type="Pfam" id="PF03788">
    <property type="entry name" value="LrgA"/>
    <property type="match status" value="1"/>
</dbReference>
<reference evidence="7 8" key="1">
    <citation type="journal article" date="2012" name="J. Bacteriol.">
        <title>Draft Genome Sequence of Novosphingobium nitrogenifigens Y88T.</title>
        <authorList>
            <person name="Strabala T.J."/>
            <person name="Macdonald L."/>
            <person name="Liu V."/>
            <person name="Smit A.M."/>
        </authorList>
    </citation>
    <scope>NUCLEOTIDE SEQUENCE [LARGE SCALE GENOMIC DNA]</scope>
    <source>
        <strain evidence="7 8">DSM 19370</strain>
    </source>
</reference>
<dbReference type="PANTHER" id="PTHR33931">
    <property type="entry name" value="HOLIN-LIKE PROTEIN CIDA-RELATED"/>
    <property type="match status" value="1"/>
</dbReference>
<dbReference type="EMBL" id="AEWJ01000037">
    <property type="protein sequence ID" value="EGD59074.1"/>
    <property type="molecule type" value="Genomic_DNA"/>
</dbReference>
<feature type="transmembrane region" description="Helical" evidence="6">
    <location>
        <begin position="55"/>
        <end position="73"/>
    </location>
</feature>
<keyword evidence="8" id="KW-1185">Reference proteome</keyword>
<dbReference type="STRING" id="983920.Y88_1136"/>
<gene>
    <name evidence="7" type="ORF">Y88_1136</name>
</gene>
<evidence type="ECO:0000256" key="1">
    <source>
        <dbReference type="ARBA" id="ARBA00004651"/>
    </source>
</evidence>
<evidence type="ECO:0000256" key="6">
    <source>
        <dbReference type="SAM" id="Phobius"/>
    </source>
</evidence>
<keyword evidence="3 6" id="KW-0812">Transmembrane</keyword>
<comment type="caution">
    <text evidence="7">The sequence shown here is derived from an EMBL/GenBank/DDBJ whole genome shotgun (WGS) entry which is preliminary data.</text>
</comment>
<organism evidence="7 8">
    <name type="scientific">Novosphingobium nitrogenifigens DSM 19370</name>
    <dbReference type="NCBI Taxonomy" id="983920"/>
    <lineage>
        <taxon>Bacteria</taxon>
        <taxon>Pseudomonadati</taxon>
        <taxon>Pseudomonadota</taxon>
        <taxon>Alphaproteobacteria</taxon>
        <taxon>Sphingomonadales</taxon>
        <taxon>Sphingomonadaceae</taxon>
        <taxon>Novosphingobium</taxon>
    </lineage>
</organism>
<dbReference type="InterPro" id="IPR005538">
    <property type="entry name" value="LrgA/CidA"/>
</dbReference>
<name>F1Z8F1_9SPHN</name>
<accession>F1Z8F1</accession>
<feature type="transmembrane region" description="Helical" evidence="6">
    <location>
        <begin position="27"/>
        <end position="43"/>
    </location>
</feature>
<dbReference type="OrthoDB" id="385012at2"/>
<dbReference type="HOGENOM" id="CLU_113736_4_2_5"/>
<dbReference type="PANTHER" id="PTHR33931:SF2">
    <property type="entry name" value="HOLIN-LIKE PROTEIN CIDA"/>
    <property type="match status" value="1"/>
</dbReference>
<keyword evidence="2" id="KW-1003">Cell membrane</keyword>
<feature type="transmembrane region" description="Helical" evidence="6">
    <location>
        <begin position="79"/>
        <end position="104"/>
    </location>
</feature>
<evidence type="ECO:0000256" key="2">
    <source>
        <dbReference type="ARBA" id="ARBA00022475"/>
    </source>
</evidence>
<evidence type="ECO:0000256" key="4">
    <source>
        <dbReference type="ARBA" id="ARBA00022989"/>
    </source>
</evidence>
<evidence type="ECO:0000256" key="3">
    <source>
        <dbReference type="ARBA" id="ARBA00022692"/>
    </source>
</evidence>
<dbReference type="eggNOG" id="COG1380">
    <property type="taxonomic scope" value="Bacteria"/>
</dbReference>
<dbReference type="RefSeq" id="WP_008065630.1">
    <property type="nucleotide sequence ID" value="NZ_AQWK01000001.1"/>
</dbReference>
<protein>
    <submittedName>
        <fullName evidence="7">LrgA family</fullName>
    </submittedName>
</protein>
<comment type="subcellular location">
    <subcellularLocation>
        <location evidence="1">Cell membrane</location>
        <topology evidence="1">Multi-pass membrane protein</topology>
    </subcellularLocation>
</comment>
<keyword evidence="5 6" id="KW-0472">Membrane</keyword>
<keyword evidence="4 6" id="KW-1133">Transmembrane helix</keyword>
<dbReference type="FunCoup" id="F1Z8F1">
    <property type="interactions" value="61"/>
</dbReference>
<sequence>MVGAIAQLFVFLLAGEALHRLSGLPVPGAVIGMVLLVIWLASVRGDRARLESVSSWLTAHLSVMFVPAAVGIMEEGGVFARFGTALVVATTVSTLLTIVVTALVMRWALARFAPTEAAE</sequence>
<evidence type="ECO:0000313" key="7">
    <source>
        <dbReference type="EMBL" id="EGD59074.1"/>
    </source>
</evidence>
<dbReference type="AlphaFoldDB" id="F1Z8F1"/>
<evidence type="ECO:0000313" key="8">
    <source>
        <dbReference type="Proteomes" id="UP000004728"/>
    </source>
</evidence>
<evidence type="ECO:0000256" key="5">
    <source>
        <dbReference type="ARBA" id="ARBA00023136"/>
    </source>
</evidence>
<dbReference type="InParanoid" id="F1Z8F1"/>
<dbReference type="Proteomes" id="UP000004728">
    <property type="component" value="Unassembled WGS sequence"/>
</dbReference>